<dbReference type="InterPro" id="IPR003409">
    <property type="entry name" value="MORN"/>
</dbReference>
<dbReference type="SUPFAM" id="SSF82185">
    <property type="entry name" value="Histone H3 K4-specific methyltransferase SET7/9 N-terminal domain"/>
    <property type="match status" value="1"/>
</dbReference>
<reference evidence="4 5" key="4">
    <citation type="journal article" date="2011" name="BMC Genomics">
        <title>RNA-Seq improves annotation of protein-coding genes in the cucumber genome.</title>
        <authorList>
            <person name="Li Z."/>
            <person name="Zhang Z."/>
            <person name="Yan P."/>
            <person name="Huang S."/>
            <person name="Fei Z."/>
            <person name="Lin K."/>
        </authorList>
    </citation>
    <scope>NUCLEOTIDE SEQUENCE [LARGE SCALE GENOMIC DNA]</scope>
    <source>
        <strain evidence="5">cv. 9930</strain>
    </source>
</reference>
<keyword evidence="2" id="KW-0175">Coiled coil</keyword>
<dbReference type="PANTHER" id="PTHR43215:SF13">
    <property type="entry name" value="PROTEIN TIC 100"/>
    <property type="match status" value="1"/>
</dbReference>
<feature type="region of interest" description="Disordered" evidence="3">
    <location>
        <begin position="629"/>
        <end position="697"/>
    </location>
</feature>
<keyword evidence="1" id="KW-0677">Repeat</keyword>
<protein>
    <recommendedName>
        <fullName evidence="6">Protein TIC 100</fullName>
    </recommendedName>
</protein>
<dbReference type="OrthoDB" id="423343at2759"/>
<name>A0A0A0KDJ9_CUCSA</name>
<dbReference type="STRING" id="3659.A0A0A0KDJ9"/>
<feature type="compositionally biased region" description="Acidic residues" evidence="3">
    <location>
        <begin position="648"/>
        <end position="667"/>
    </location>
</feature>
<evidence type="ECO:0008006" key="6">
    <source>
        <dbReference type="Google" id="ProtNLM"/>
    </source>
</evidence>
<gene>
    <name evidence="4" type="ORF">Csa_6G150580</name>
</gene>
<dbReference type="eggNOG" id="ENOG502QVAX">
    <property type="taxonomic scope" value="Eukaryota"/>
</dbReference>
<evidence type="ECO:0000256" key="3">
    <source>
        <dbReference type="SAM" id="MobiDB-lite"/>
    </source>
</evidence>
<feature type="compositionally biased region" description="Acidic residues" evidence="3">
    <location>
        <begin position="27"/>
        <end position="39"/>
    </location>
</feature>
<evidence type="ECO:0000313" key="4">
    <source>
        <dbReference type="EMBL" id="KGN46919.1"/>
    </source>
</evidence>
<evidence type="ECO:0000256" key="1">
    <source>
        <dbReference type="ARBA" id="ARBA00022737"/>
    </source>
</evidence>
<reference evidence="4 5" key="1">
    <citation type="journal article" date="2009" name="Nat. Genet.">
        <title>The genome of the cucumber, Cucumis sativus L.</title>
        <authorList>
            <person name="Huang S."/>
            <person name="Li R."/>
            <person name="Zhang Z."/>
            <person name="Li L."/>
            <person name="Gu X."/>
            <person name="Fan W."/>
            <person name="Lucas W.J."/>
            <person name="Wang X."/>
            <person name="Xie B."/>
            <person name="Ni P."/>
            <person name="Ren Y."/>
            <person name="Zhu H."/>
            <person name="Li J."/>
            <person name="Lin K."/>
            <person name="Jin W."/>
            <person name="Fei Z."/>
            <person name="Li G."/>
            <person name="Staub J."/>
            <person name="Kilian A."/>
            <person name="van der Vossen E.A."/>
            <person name="Wu Y."/>
            <person name="Guo J."/>
            <person name="He J."/>
            <person name="Jia Z."/>
            <person name="Ren Y."/>
            <person name="Tian G."/>
            <person name="Lu Y."/>
            <person name="Ruan J."/>
            <person name="Qian W."/>
            <person name="Wang M."/>
            <person name="Huang Q."/>
            <person name="Li B."/>
            <person name="Xuan Z."/>
            <person name="Cao J."/>
            <person name="Asan"/>
            <person name="Wu Z."/>
            <person name="Zhang J."/>
            <person name="Cai Q."/>
            <person name="Bai Y."/>
            <person name="Zhao B."/>
            <person name="Han Y."/>
            <person name="Li Y."/>
            <person name="Li X."/>
            <person name="Wang S."/>
            <person name="Shi Q."/>
            <person name="Liu S."/>
            <person name="Cho W.K."/>
            <person name="Kim J.Y."/>
            <person name="Xu Y."/>
            <person name="Heller-Uszynska K."/>
            <person name="Miao H."/>
            <person name="Cheng Z."/>
            <person name="Zhang S."/>
            <person name="Wu J."/>
            <person name="Yang Y."/>
            <person name="Kang H."/>
            <person name="Li M."/>
            <person name="Liang H."/>
            <person name="Ren X."/>
            <person name="Shi Z."/>
            <person name="Wen M."/>
            <person name="Jian M."/>
            <person name="Yang H."/>
            <person name="Zhang G."/>
            <person name="Yang Z."/>
            <person name="Chen R."/>
            <person name="Liu S."/>
            <person name="Li J."/>
            <person name="Ma L."/>
            <person name="Liu H."/>
            <person name="Zhou Y."/>
            <person name="Zhao J."/>
            <person name="Fang X."/>
            <person name="Li G."/>
            <person name="Fang L."/>
            <person name="Li Y."/>
            <person name="Liu D."/>
            <person name="Zheng H."/>
            <person name="Zhang Y."/>
            <person name="Qin N."/>
            <person name="Li Z."/>
            <person name="Yang G."/>
            <person name="Yang S."/>
            <person name="Bolund L."/>
            <person name="Kristiansen K."/>
            <person name="Zheng H."/>
            <person name="Li S."/>
            <person name="Zhang X."/>
            <person name="Yang H."/>
            <person name="Wang J."/>
            <person name="Sun R."/>
            <person name="Zhang B."/>
            <person name="Jiang S."/>
            <person name="Wang J."/>
            <person name="Du Y."/>
            <person name="Li S."/>
        </authorList>
    </citation>
    <scope>NUCLEOTIDE SEQUENCE [LARGE SCALE GENOMIC DNA]</scope>
    <source>
        <strain evidence="5">cv. 9930</strain>
    </source>
</reference>
<dbReference type="PANTHER" id="PTHR43215">
    <property type="entry name" value="RADIAL SPOKE HEAD 1 HOMOLOG"/>
    <property type="match status" value="1"/>
</dbReference>
<dbReference type="GO" id="GO:0045037">
    <property type="term" value="P:protein import into chloroplast stroma"/>
    <property type="evidence" value="ECO:0007669"/>
    <property type="project" value="EnsemblPlants"/>
</dbReference>
<feature type="region of interest" description="Disordered" evidence="3">
    <location>
        <begin position="1"/>
        <end position="41"/>
    </location>
</feature>
<dbReference type="GO" id="GO:0008320">
    <property type="term" value="F:protein transmembrane transporter activity"/>
    <property type="evidence" value="ECO:0007669"/>
    <property type="project" value="EnsemblPlants"/>
</dbReference>
<evidence type="ECO:0000313" key="5">
    <source>
        <dbReference type="Proteomes" id="UP000029981"/>
    </source>
</evidence>
<organism evidence="4 5">
    <name type="scientific">Cucumis sativus</name>
    <name type="common">Cucumber</name>
    <dbReference type="NCBI Taxonomy" id="3659"/>
    <lineage>
        <taxon>Eukaryota</taxon>
        <taxon>Viridiplantae</taxon>
        <taxon>Streptophyta</taxon>
        <taxon>Embryophyta</taxon>
        <taxon>Tracheophyta</taxon>
        <taxon>Spermatophyta</taxon>
        <taxon>Magnoliopsida</taxon>
        <taxon>eudicotyledons</taxon>
        <taxon>Gunneridae</taxon>
        <taxon>Pentapetalae</taxon>
        <taxon>rosids</taxon>
        <taxon>fabids</taxon>
        <taxon>Cucurbitales</taxon>
        <taxon>Cucurbitaceae</taxon>
        <taxon>Benincaseae</taxon>
        <taxon>Cucumis</taxon>
    </lineage>
</organism>
<proteinExistence type="predicted"/>
<evidence type="ECO:0000256" key="2">
    <source>
        <dbReference type="SAM" id="Coils"/>
    </source>
</evidence>
<dbReference type="Gramene" id="KGN46919">
    <property type="protein sequence ID" value="KGN46919"/>
    <property type="gene ID" value="Csa_6G150580"/>
</dbReference>
<feature type="compositionally biased region" description="Polar residues" evidence="3">
    <location>
        <begin position="634"/>
        <end position="643"/>
    </location>
</feature>
<dbReference type="EMBL" id="CM002927">
    <property type="protein sequence ID" value="KGN46919.1"/>
    <property type="molecule type" value="Genomic_DNA"/>
</dbReference>
<accession>A0A0A0KDJ9</accession>
<keyword evidence="5" id="KW-1185">Reference proteome</keyword>
<dbReference type="Pfam" id="PF02493">
    <property type="entry name" value="MORN"/>
    <property type="match status" value="3"/>
</dbReference>
<reference evidence="4 5" key="2">
    <citation type="journal article" date="2009" name="PLoS ONE">
        <title>An integrated genetic and cytogenetic map of the cucumber genome.</title>
        <authorList>
            <person name="Ren Y."/>
            <person name="Zhang Z."/>
            <person name="Liu J."/>
            <person name="Staub J.E."/>
            <person name="Han Y."/>
            <person name="Cheng Z."/>
            <person name="Li X."/>
            <person name="Lu J."/>
            <person name="Miao H."/>
            <person name="Kang H."/>
            <person name="Xie B."/>
            <person name="Gu X."/>
            <person name="Wang X."/>
            <person name="Du Y."/>
            <person name="Jin W."/>
            <person name="Huang S."/>
        </authorList>
    </citation>
    <scope>NUCLEOTIDE SEQUENCE [LARGE SCALE GENOMIC DNA]</scope>
    <source>
        <strain evidence="5">cv. 9930</strain>
    </source>
</reference>
<reference evidence="4 5" key="3">
    <citation type="journal article" date="2010" name="BMC Genomics">
        <title>Transcriptome sequencing and comparative analysis of cucumber flowers with different sex types.</title>
        <authorList>
            <person name="Guo S."/>
            <person name="Zheng Y."/>
            <person name="Joung J.G."/>
            <person name="Liu S."/>
            <person name="Zhang Z."/>
            <person name="Crasta O.R."/>
            <person name="Sobral B.W."/>
            <person name="Xu Y."/>
            <person name="Huang S."/>
            <person name="Fei Z."/>
        </authorList>
    </citation>
    <scope>NUCLEOTIDE SEQUENCE [LARGE SCALE GENOMIC DNA]</scope>
    <source>
        <strain evidence="5">cv. 9930</strain>
    </source>
</reference>
<sequence>MAEEVQGEGENKLNEYSSDSEIYSDSSESEEEHVYDSDESFNGKIKELESWTYTRPEDTPDWENTSEENFRRFSEVLDSKKVKQRQRMDDDKSVEDIFDFPNDPERWREEDLQEIWMDAPMQMMKPGWDPIWADEEDWKIVRNEVEDGNDPPIAPFYVPYRKPYPIVTDNNHDIRTPKAVIEELDRIEEFLNWVSYIFPDGSSYEGTVWDDLAHGKGVYVAELGLVRYEGEWLQNNMEGHGVVEVDIPDIEPVPGSKLEKKMRARGKIISRDFMSPEDKKWLEMDIEDSIRLAGGNYEIPFYERDEWIKYFGKKPEKGRYRYAGEWKHSRMHGCGVYEVNERTIWGRFYFGELMKDSTDCDEKTSALHAGLAEVAAAKARMFVNKPDGMVREERGPYSDPQHPYFYEEEDTWMAPGFINQFYEVPDYWKTYAHEVDQEREMWLNSFYKAPLRLPMPAELEYWWEQDHYPEFVLINKEPEPDPEDPSKLVYTEDPLILHTPTGRIINYIEDEEYGVRMFWQPPLKEGEDVDPEKVKFLPLGFDEFYGRKVIDKENSSTHSVSWLKNGLKSRLDSLQKWAEERKKDSEREKELIEKELEMIETEIFMEETIEDMEEELKWIEKEEDKKMMGLLGKDSTSSTNLETKASVEEEGEEENNYDYDDDEDADDAPPSSFGSIAAYQDPSKDQKPNKPRDSSFSTASLHFASSTPVSGVPSRLIQSIFPWTKGKSSLKASPSACASRDHYSESLHSVYFPRMPCSKGSLKAVVPFKWQNKSSILHPSWKKLQLRPRAESHSYHLVSLNSDKFTLCDDQFNQTGGFRHSILSWHTPLDDSESYADTTKR</sequence>
<dbReference type="AlphaFoldDB" id="A0A0A0KDJ9"/>
<dbReference type="OMA" id="EYWWSKE"/>
<dbReference type="KEGG" id="csv:101204863"/>
<feature type="compositionally biased region" description="Low complexity" evidence="3">
    <location>
        <begin position="15"/>
        <end position="26"/>
    </location>
</feature>
<dbReference type="Proteomes" id="UP000029981">
    <property type="component" value="Chromosome 6"/>
</dbReference>
<dbReference type="GO" id="GO:0009658">
    <property type="term" value="P:chloroplast organization"/>
    <property type="evidence" value="ECO:0007669"/>
    <property type="project" value="EnsemblPlants"/>
</dbReference>
<dbReference type="Gene3D" id="2.20.110.10">
    <property type="entry name" value="Histone H3 K4-specific methyltransferase SET7/9 N-terminal domain"/>
    <property type="match status" value="1"/>
</dbReference>
<feature type="compositionally biased region" description="Basic and acidic residues" evidence="3">
    <location>
        <begin position="682"/>
        <end position="693"/>
    </location>
</feature>
<dbReference type="GO" id="GO:0009706">
    <property type="term" value="C:chloroplast inner membrane"/>
    <property type="evidence" value="ECO:0007669"/>
    <property type="project" value="EnsemblPlants"/>
</dbReference>
<dbReference type="GO" id="GO:0009793">
    <property type="term" value="P:embryo development ending in seed dormancy"/>
    <property type="evidence" value="ECO:0007669"/>
    <property type="project" value="EnsemblPlants"/>
</dbReference>
<feature type="coiled-coil region" evidence="2">
    <location>
        <begin position="575"/>
        <end position="622"/>
    </location>
</feature>